<dbReference type="GeneID" id="13885701"/>
<dbReference type="GO" id="GO:0016020">
    <property type="term" value="C:membrane"/>
    <property type="evidence" value="ECO:0007669"/>
    <property type="project" value="UniProtKB-SubCell"/>
</dbReference>
<dbReference type="GO" id="GO:0005635">
    <property type="term" value="C:nuclear envelope"/>
    <property type="evidence" value="ECO:0007669"/>
    <property type="project" value="EnsemblFungi"/>
</dbReference>
<dbReference type="GO" id="GO:0071786">
    <property type="term" value="P:endoplasmic reticulum tubular network organization"/>
    <property type="evidence" value="ECO:0007669"/>
    <property type="project" value="TreeGrafter"/>
</dbReference>
<dbReference type="Proteomes" id="UP000005220">
    <property type="component" value="Chromosome 4"/>
</dbReference>
<name>H2ATP3_KAZAF</name>
<accession>H2ATP3</accession>
<protein>
    <recommendedName>
        <fullName evidence="9">Nucleoporin POM33</fullName>
    </recommendedName>
</protein>
<dbReference type="InParanoid" id="H2ATP3"/>
<dbReference type="GO" id="GO:0005783">
    <property type="term" value="C:endoplasmic reticulum"/>
    <property type="evidence" value="ECO:0007669"/>
    <property type="project" value="EnsemblFungi"/>
</dbReference>
<dbReference type="KEGG" id="kaf:KAFR_0D00960"/>
<dbReference type="PANTHER" id="PTHR12703">
    <property type="entry name" value="TRANSMEMBRANE PROTEIN 33"/>
    <property type="match status" value="1"/>
</dbReference>
<dbReference type="AlphaFoldDB" id="H2ATP3"/>
<evidence type="ECO:0000256" key="6">
    <source>
        <dbReference type="SAM" id="Phobius"/>
    </source>
</evidence>
<dbReference type="InterPro" id="IPR051645">
    <property type="entry name" value="PER33/POM33_regulator"/>
</dbReference>
<keyword evidence="8" id="KW-1185">Reference proteome</keyword>
<evidence type="ECO:0000256" key="5">
    <source>
        <dbReference type="ARBA" id="ARBA00023136"/>
    </source>
</evidence>
<keyword evidence="5 6" id="KW-0472">Membrane</keyword>
<comment type="similarity">
    <text evidence="2">Belongs to the PER33/POM33 family.</text>
</comment>
<dbReference type="OrthoDB" id="5581259at2759"/>
<feature type="transmembrane region" description="Helical" evidence="6">
    <location>
        <begin position="101"/>
        <end position="120"/>
    </location>
</feature>
<dbReference type="GO" id="GO:0061024">
    <property type="term" value="P:membrane organization"/>
    <property type="evidence" value="ECO:0007669"/>
    <property type="project" value="TreeGrafter"/>
</dbReference>
<organism evidence="7 8">
    <name type="scientific">Kazachstania africana (strain ATCC 22294 / BCRC 22015 / CBS 2517 / CECT 1963 / NBRC 1671 / NRRL Y-8276)</name>
    <name type="common">Yeast</name>
    <name type="synonym">Kluyveromyces africanus</name>
    <dbReference type="NCBI Taxonomy" id="1071382"/>
    <lineage>
        <taxon>Eukaryota</taxon>
        <taxon>Fungi</taxon>
        <taxon>Dikarya</taxon>
        <taxon>Ascomycota</taxon>
        <taxon>Saccharomycotina</taxon>
        <taxon>Saccharomycetes</taxon>
        <taxon>Saccharomycetales</taxon>
        <taxon>Saccharomycetaceae</taxon>
        <taxon>Kazachstania</taxon>
    </lineage>
</organism>
<dbReference type="InterPro" id="IPR005344">
    <property type="entry name" value="TMEM33/Pom33"/>
</dbReference>
<dbReference type="EMBL" id="HE650824">
    <property type="protein sequence ID" value="CCF57743.1"/>
    <property type="molecule type" value="Genomic_DNA"/>
</dbReference>
<evidence type="ECO:0000256" key="4">
    <source>
        <dbReference type="ARBA" id="ARBA00022989"/>
    </source>
</evidence>
<sequence>MASRTSSRTSIPQRPIPPFMMMLRSRIRQPQFYWFLGHLLTVYHFIRFHLSLFSISSQKYHYKMILANISITYAIVLYQFYKSGQLKLNSWENFRKNLKTLDNLQYFSMLTILLLCSLFNDSVIINGSTYSVVIFSLFHCLNYFKENLLPFLPIQVLLKNVINERINNFIIHYNEQFLTIAQLFEIICCLRTGLINLPINLIKLVITRNFQISIAKIIANLSYIWFFKLRFIQNKQIPVILNGVVSRIDGYLDNVLNENMKLKWNNYKVAVKSLFWKFPV</sequence>
<dbReference type="RefSeq" id="XP_003956878.1">
    <property type="nucleotide sequence ID" value="XM_003956829.1"/>
</dbReference>
<gene>
    <name evidence="7" type="primary">KAFR0D00960</name>
    <name evidence="7" type="ORF">KAFR_0D00960</name>
</gene>
<evidence type="ECO:0000256" key="2">
    <source>
        <dbReference type="ARBA" id="ARBA00007322"/>
    </source>
</evidence>
<dbReference type="HOGENOM" id="CLU_065417_3_0_1"/>
<evidence type="ECO:0000256" key="1">
    <source>
        <dbReference type="ARBA" id="ARBA00004141"/>
    </source>
</evidence>
<dbReference type="FunCoup" id="H2ATP3">
    <property type="interactions" value="108"/>
</dbReference>
<feature type="transmembrane region" description="Helical" evidence="6">
    <location>
        <begin position="62"/>
        <end position="81"/>
    </location>
</feature>
<reference evidence="7 8" key="1">
    <citation type="journal article" date="2011" name="Proc. Natl. Acad. Sci. U.S.A.">
        <title>Evolutionary erosion of yeast sex chromosomes by mating-type switching accidents.</title>
        <authorList>
            <person name="Gordon J.L."/>
            <person name="Armisen D."/>
            <person name="Proux-Wera E."/>
            <person name="Oheigeartaigh S.S."/>
            <person name="Byrne K.P."/>
            <person name="Wolfe K.H."/>
        </authorList>
    </citation>
    <scope>NUCLEOTIDE SEQUENCE [LARGE SCALE GENOMIC DNA]</scope>
    <source>
        <strain evidence="8">ATCC 22294 / BCRC 22015 / CBS 2517 / CECT 1963 / NBRC 1671 / NRRL Y-8276</strain>
    </source>
</reference>
<feature type="transmembrane region" description="Helical" evidence="6">
    <location>
        <begin position="32"/>
        <end position="50"/>
    </location>
</feature>
<evidence type="ECO:0000256" key="3">
    <source>
        <dbReference type="ARBA" id="ARBA00022692"/>
    </source>
</evidence>
<dbReference type="PANTHER" id="PTHR12703:SF4">
    <property type="entry name" value="TRANSMEMBRANE PROTEIN 33"/>
    <property type="match status" value="1"/>
</dbReference>
<comment type="subcellular location">
    <subcellularLocation>
        <location evidence="1">Membrane</location>
        <topology evidence="1">Multi-pass membrane protein</topology>
    </subcellularLocation>
</comment>
<dbReference type="eggNOG" id="KOG4002">
    <property type="taxonomic scope" value="Eukaryota"/>
</dbReference>
<evidence type="ECO:0000313" key="8">
    <source>
        <dbReference type="Proteomes" id="UP000005220"/>
    </source>
</evidence>
<proteinExistence type="inferred from homology"/>
<keyword evidence="4 6" id="KW-1133">Transmembrane helix</keyword>
<evidence type="ECO:0008006" key="9">
    <source>
        <dbReference type="Google" id="ProtNLM"/>
    </source>
</evidence>
<keyword evidence="3 6" id="KW-0812">Transmembrane</keyword>
<evidence type="ECO:0000313" key="7">
    <source>
        <dbReference type="EMBL" id="CCF57743.1"/>
    </source>
</evidence>
<dbReference type="Pfam" id="PF03661">
    <property type="entry name" value="TMEM33_Pom33"/>
    <property type="match status" value="1"/>
</dbReference>